<evidence type="ECO:0000256" key="1">
    <source>
        <dbReference type="SAM" id="Phobius"/>
    </source>
</evidence>
<feature type="domain" description="YoaR-like putative peptidoglycan binding" evidence="2">
    <location>
        <begin position="281"/>
        <end position="356"/>
    </location>
</feature>
<dbReference type="PANTHER" id="PTHR35788">
    <property type="entry name" value="EXPORTED PROTEIN-RELATED"/>
    <property type="match status" value="1"/>
</dbReference>
<name>A0ABQ3ICK9_9PSEU</name>
<evidence type="ECO:0000313" key="3">
    <source>
        <dbReference type="EMBL" id="GHE75334.1"/>
    </source>
</evidence>
<dbReference type="Pfam" id="PF04294">
    <property type="entry name" value="VanW"/>
    <property type="match status" value="1"/>
</dbReference>
<dbReference type="InterPro" id="IPR007391">
    <property type="entry name" value="Vancomycin_resist_VanW"/>
</dbReference>
<feature type="transmembrane region" description="Helical" evidence="1">
    <location>
        <begin position="49"/>
        <end position="70"/>
    </location>
</feature>
<proteinExistence type="predicted"/>
<keyword evidence="1" id="KW-1133">Transmembrane helix</keyword>
<dbReference type="InterPro" id="IPR022029">
    <property type="entry name" value="YoaR-like_PG-bd"/>
</dbReference>
<comment type="caution">
    <text evidence="3">The sequence shown here is derived from an EMBL/GenBank/DDBJ whole genome shotgun (WGS) entry which is preliminary data.</text>
</comment>
<keyword evidence="1" id="KW-0812">Transmembrane</keyword>
<evidence type="ECO:0000313" key="4">
    <source>
        <dbReference type="Proteomes" id="UP000605897"/>
    </source>
</evidence>
<keyword evidence="1" id="KW-0472">Membrane</keyword>
<dbReference type="EMBL" id="BNAU01000001">
    <property type="protein sequence ID" value="GHE75334.1"/>
    <property type="molecule type" value="Genomic_DNA"/>
</dbReference>
<dbReference type="Pfam" id="PF12229">
    <property type="entry name" value="PG_binding_4"/>
    <property type="match status" value="1"/>
</dbReference>
<sequence>MSAGRRWFEPSVSVNYDLVVSSTPDPTEYLPSVGEVEPSRPKPWWRRPGTIAVAAVLLALAVLYVLDLALSSGDVPRGTTVAGVPIGGLSESAAEQKLRDELTPRLERPVQVLAGDREIPFVPADAGVRVDFAATVAGAGSQPLNPWTRLVSLFRDREAPLVAEADPGSLTTTLDQARAAVDRPAVEGGIRFDGTTPVPVDPQAGQTLDVARAEDVLRTGWAISPRLPLPVLPLAPKTTPEGVRAALDQVARPAVAGPATVRGDGRDATVEPPQIAAALTFQPGDTGTLVPRLDRAKLGALADQLAPTEKPGQDARMRFDNDRPMVVPSVDGRAVDWDQTLAGLLQAIGPGGSRTTDARYRAVPARITTERAGQLGITEVIGEFTTSGFAPDSGVNIRVVAEEVAGAIVLPGDTFSLNGYTGPREAAQGYVEAGVIEEGVPDREVGGGISQFATTLYNAAYFAGMTDVEHKEHSFYISRYPVARDATVFQNPDGSSVIDLKFGNEYPTGVAIQTIWTPKSITVRLWGTKHVAVESVTGPRGDYVNPYTVTKPAGPSCKAARGKPGFTTSDTRVVRDLSGTELSRTTRTVHYDPEPTVRCVG</sequence>
<reference evidence="4" key="1">
    <citation type="journal article" date="2019" name="Int. J. Syst. Evol. Microbiol.">
        <title>The Global Catalogue of Microorganisms (GCM) 10K type strain sequencing project: providing services to taxonomists for standard genome sequencing and annotation.</title>
        <authorList>
            <consortium name="The Broad Institute Genomics Platform"/>
            <consortium name="The Broad Institute Genome Sequencing Center for Infectious Disease"/>
            <person name="Wu L."/>
            <person name="Ma J."/>
        </authorList>
    </citation>
    <scope>NUCLEOTIDE SEQUENCE [LARGE SCALE GENOMIC DNA]</scope>
    <source>
        <strain evidence="4">CGMCC 4.7677</strain>
    </source>
</reference>
<keyword evidence="4" id="KW-1185">Reference proteome</keyword>
<protein>
    <submittedName>
        <fullName evidence="3">Vanomycin resistance protein VanB</fullName>
    </submittedName>
</protein>
<gene>
    <name evidence="3" type="ORF">GCM10017786_00010</name>
</gene>
<dbReference type="PANTHER" id="PTHR35788:SF1">
    <property type="entry name" value="EXPORTED PROTEIN"/>
    <property type="match status" value="1"/>
</dbReference>
<dbReference type="InterPro" id="IPR052913">
    <property type="entry name" value="Glycopeptide_resist_protein"/>
</dbReference>
<dbReference type="Proteomes" id="UP000605897">
    <property type="component" value="Unassembled WGS sequence"/>
</dbReference>
<organism evidence="3 4">
    <name type="scientific">Amycolatopsis deserti</name>
    <dbReference type="NCBI Taxonomy" id="185696"/>
    <lineage>
        <taxon>Bacteria</taxon>
        <taxon>Bacillati</taxon>
        <taxon>Actinomycetota</taxon>
        <taxon>Actinomycetes</taxon>
        <taxon>Pseudonocardiales</taxon>
        <taxon>Pseudonocardiaceae</taxon>
        <taxon>Amycolatopsis</taxon>
    </lineage>
</organism>
<accession>A0ABQ3ICK9</accession>
<evidence type="ECO:0000259" key="2">
    <source>
        <dbReference type="Pfam" id="PF12229"/>
    </source>
</evidence>